<gene>
    <name evidence="1" type="ORF">MMEN_LOCUS4873</name>
</gene>
<keyword evidence="2" id="KW-1185">Reference proteome</keyword>
<sequence length="110" mass="12534">MNLSRTLVPTAPPAGHTLLNGDQWSNSRLLTATRRMALPGNPSSRRLFPEPARAVLHKKNPSSTLYLNGKPPWLMFSFRKPWTKIFQKQLSKCKNVRGMSDFPKFLTELL</sequence>
<organism evidence="1 2">
    <name type="scientific">Menidia menidia</name>
    <name type="common">Atlantic silverside</name>
    <dbReference type="NCBI Taxonomy" id="238744"/>
    <lineage>
        <taxon>Eukaryota</taxon>
        <taxon>Metazoa</taxon>
        <taxon>Chordata</taxon>
        <taxon>Craniata</taxon>
        <taxon>Vertebrata</taxon>
        <taxon>Euteleostomi</taxon>
        <taxon>Actinopterygii</taxon>
        <taxon>Neopterygii</taxon>
        <taxon>Teleostei</taxon>
        <taxon>Neoteleostei</taxon>
        <taxon>Acanthomorphata</taxon>
        <taxon>Ovalentaria</taxon>
        <taxon>Atherinomorphae</taxon>
        <taxon>Atheriniformes</taxon>
        <taxon>Atherinopsidae</taxon>
        <taxon>Menidiinae</taxon>
        <taxon>Menidia</taxon>
    </lineage>
</organism>
<dbReference type="Proteomes" id="UP000677803">
    <property type="component" value="Unassembled WGS sequence"/>
</dbReference>
<proteinExistence type="predicted"/>
<dbReference type="AlphaFoldDB" id="A0A8S4AIG0"/>
<evidence type="ECO:0000313" key="2">
    <source>
        <dbReference type="Proteomes" id="UP000677803"/>
    </source>
</evidence>
<name>A0A8S4AIG0_9TELE</name>
<reference evidence="1" key="1">
    <citation type="submission" date="2021-05" db="EMBL/GenBank/DDBJ databases">
        <authorList>
            <person name="Tigano A."/>
        </authorList>
    </citation>
    <scope>NUCLEOTIDE SEQUENCE</scope>
</reference>
<accession>A0A8S4AIG0</accession>
<evidence type="ECO:0000313" key="1">
    <source>
        <dbReference type="EMBL" id="CAG5871172.1"/>
    </source>
</evidence>
<comment type="caution">
    <text evidence="1">The sequence shown here is derived from an EMBL/GenBank/DDBJ whole genome shotgun (WGS) entry which is preliminary data.</text>
</comment>
<protein>
    <submittedName>
        <fullName evidence="1">(Atlantic silverside) hypothetical protein</fullName>
    </submittedName>
</protein>
<dbReference type="EMBL" id="CAJRST010004446">
    <property type="protein sequence ID" value="CAG5871172.1"/>
    <property type="molecule type" value="Genomic_DNA"/>
</dbReference>